<dbReference type="EMBL" id="LAZR01002102">
    <property type="protein sequence ID" value="KKN34479.1"/>
    <property type="molecule type" value="Genomic_DNA"/>
</dbReference>
<evidence type="ECO:0000256" key="4">
    <source>
        <dbReference type="ARBA" id="ARBA00023136"/>
    </source>
</evidence>
<reference evidence="6" key="1">
    <citation type="journal article" date="2015" name="Nature">
        <title>Complex archaea that bridge the gap between prokaryotes and eukaryotes.</title>
        <authorList>
            <person name="Spang A."/>
            <person name="Saw J.H."/>
            <person name="Jorgensen S.L."/>
            <person name="Zaremba-Niedzwiedzka K."/>
            <person name="Martijn J."/>
            <person name="Lind A.E."/>
            <person name="van Eijk R."/>
            <person name="Schleper C."/>
            <person name="Guy L."/>
            <person name="Ettema T.J."/>
        </authorList>
    </citation>
    <scope>NUCLEOTIDE SEQUENCE</scope>
</reference>
<keyword evidence="2 5" id="KW-0812">Transmembrane</keyword>
<feature type="transmembrane region" description="Helical" evidence="5">
    <location>
        <begin position="156"/>
        <end position="178"/>
    </location>
</feature>
<feature type="transmembrane region" description="Helical" evidence="5">
    <location>
        <begin position="14"/>
        <end position="33"/>
    </location>
</feature>
<dbReference type="Pfam" id="PF03006">
    <property type="entry name" value="HlyIII"/>
    <property type="match status" value="1"/>
</dbReference>
<dbReference type="GO" id="GO:0016020">
    <property type="term" value="C:membrane"/>
    <property type="evidence" value="ECO:0007669"/>
    <property type="project" value="UniProtKB-SubCell"/>
</dbReference>
<feature type="transmembrane region" description="Helical" evidence="5">
    <location>
        <begin position="132"/>
        <end position="150"/>
    </location>
</feature>
<feature type="transmembrane region" description="Helical" evidence="5">
    <location>
        <begin position="185"/>
        <end position="207"/>
    </location>
</feature>
<name>A0A0F9PW73_9ZZZZ</name>
<organism evidence="6">
    <name type="scientific">marine sediment metagenome</name>
    <dbReference type="NCBI Taxonomy" id="412755"/>
    <lineage>
        <taxon>unclassified sequences</taxon>
        <taxon>metagenomes</taxon>
        <taxon>ecological metagenomes</taxon>
    </lineage>
</organism>
<gene>
    <name evidence="6" type="ORF">LCGC14_0793420</name>
</gene>
<dbReference type="InterPro" id="IPR004254">
    <property type="entry name" value="AdipoR/HlyIII-related"/>
</dbReference>
<evidence type="ECO:0000313" key="6">
    <source>
        <dbReference type="EMBL" id="KKN34479.1"/>
    </source>
</evidence>
<evidence type="ECO:0008006" key="7">
    <source>
        <dbReference type="Google" id="ProtNLM"/>
    </source>
</evidence>
<evidence type="ECO:0000256" key="5">
    <source>
        <dbReference type="SAM" id="Phobius"/>
    </source>
</evidence>
<keyword evidence="4 5" id="KW-0472">Membrane</keyword>
<evidence type="ECO:0000256" key="3">
    <source>
        <dbReference type="ARBA" id="ARBA00022989"/>
    </source>
</evidence>
<dbReference type="PANTHER" id="PTHR20855">
    <property type="entry name" value="ADIPOR/PROGESTIN RECEPTOR-RELATED"/>
    <property type="match status" value="1"/>
</dbReference>
<keyword evidence="3 5" id="KW-1133">Transmembrane helix</keyword>
<accession>A0A0F9PW73</accession>
<sequence length="253" mass="27385">MAYPYSRSETVADGTVHVLGLGIAIPAITLLLINASEHGFPVIATTIYAISVIASLSASAIYHLMPFDRTRPLLRRMDHAAIYFKIAGTYTPIVIVIGTGFAYAILALVWALAIMGATAKLCFWSADSKASLYLYLGMGWLSVLLIWPMWQTIPGVALLLIAIGGVTYSLGTIIYAHAGMRYQNAFWHGIVLAATLCLLGAVTLSVMPDPSAPDRFARKLEHGEIYRLPDVCHHTSGSQQPVDRSRLHAQACG</sequence>
<proteinExistence type="predicted"/>
<evidence type="ECO:0000256" key="1">
    <source>
        <dbReference type="ARBA" id="ARBA00004141"/>
    </source>
</evidence>
<feature type="transmembrane region" description="Helical" evidence="5">
    <location>
        <begin position="40"/>
        <end position="62"/>
    </location>
</feature>
<feature type="transmembrane region" description="Helical" evidence="5">
    <location>
        <begin position="82"/>
        <end position="112"/>
    </location>
</feature>
<protein>
    <recommendedName>
        <fullName evidence="7">Hemolysin III</fullName>
    </recommendedName>
</protein>
<evidence type="ECO:0000256" key="2">
    <source>
        <dbReference type="ARBA" id="ARBA00022692"/>
    </source>
</evidence>
<dbReference type="AlphaFoldDB" id="A0A0F9PW73"/>
<comment type="subcellular location">
    <subcellularLocation>
        <location evidence="1">Membrane</location>
        <topology evidence="1">Multi-pass membrane protein</topology>
    </subcellularLocation>
</comment>
<dbReference type="PANTHER" id="PTHR20855:SF3">
    <property type="entry name" value="LD03007P"/>
    <property type="match status" value="1"/>
</dbReference>
<comment type="caution">
    <text evidence="6">The sequence shown here is derived from an EMBL/GenBank/DDBJ whole genome shotgun (WGS) entry which is preliminary data.</text>
</comment>